<feature type="transmembrane region" description="Helical" evidence="7">
    <location>
        <begin position="155"/>
        <end position="173"/>
    </location>
</feature>
<dbReference type="Pfam" id="PF02417">
    <property type="entry name" value="Chromate_transp"/>
    <property type="match status" value="1"/>
</dbReference>
<sequence length="194" mass="20935">MPRHAPPPDVAATLAATEKLNPSQLFLLFTQMTLLGFGGVLPWAYRILVERRQLLNSTEFRELLAFAQILPGPNICNLSVIIGYRHAGVPGSLAALSGIVAAPFVLVIVLGLAYQRYGDFPSVKHALTGMSAVAAGLIVAMTLKMARDLPRRAKNALFVLLAFAGIALLRWPLLEVLGVLAPAALAAFWKEKQR</sequence>
<evidence type="ECO:0000256" key="3">
    <source>
        <dbReference type="ARBA" id="ARBA00022475"/>
    </source>
</evidence>
<feature type="transmembrane region" description="Helical" evidence="7">
    <location>
        <begin position="25"/>
        <end position="45"/>
    </location>
</feature>
<name>A0A1J5SF21_9ZZZZ</name>
<evidence type="ECO:0000256" key="1">
    <source>
        <dbReference type="ARBA" id="ARBA00004651"/>
    </source>
</evidence>
<evidence type="ECO:0000313" key="8">
    <source>
        <dbReference type="EMBL" id="OIR02640.1"/>
    </source>
</evidence>
<dbReference type="GO" id="GO:0005886">
    <property type="term" value="C:plasma membrane"/>
    <property type="evidence" value="ECO:0007669"/>
    <property type="project" value="UniProtKB-SubCell"/>
</dbReference>
<keyword evidence="4 7" id="KW-0812">Transmembrane</keyword>
<gene>
    <name evidence="8" type="primary">chrA1_4</name>
    <name evidence="8" type="ORF">GALL_153540</name>
</gene>
<evidence type="ECO:0000256" key="7">
    <source>
        <dbReference type="SAM" id="Phobius"/>
    </source>
</evidence>
<dbReference type="InterPro" id="IPR003370">
    <property type="entry name" value="Chromate_transpt"/>
</dbReference>
<accession>A0A1J5SF21</accession>
<organism evidence="8">
    <name type="scientific">mine drainage metagenome</name>
    <dbReference type="NCBI Taxonomy" id="410659"/>
    <lineage>
        <taxon>unclassified sequences</taxon>
        <taxon>metagenomes</taxon>
        <taxon>ecological metagenomes</taxon>
    </lineage>
</organism>
<evidence type="ECO:0000256" key="2">
    <source>
        <dbReference type="ARBA" id="ARBA00005262"/>
    </source>
</evidence>
<evidence type="ECO:0000256" key="4">
    <source>
        <dbReference type="ARBA" id="ARBA00022692"/>
    </source>
</evidence>
<comment type="similarity">
    <text evidence="2">Belongs to the chromate ion transporter (CHR) (TC 2.A.51) family.</text>
</comment>
<proteinExistence type="inferred from homology"/>
<evidence type="ECO:0000256" key="6">
    <source>
        <dbReference type="ARBA" id="ARBA00023136"/>
    </source>
</evidence>
<keyword evidence="5 7" id="KW-1133">Transmembrane helix</keyword>
<dbReference type="PANTHER" id="PTHR43663">
    <property type="entry name" value="CHROMATE TRANSPORT PROTEIN-RELATED"/>
    <property type="match status" value="1"/>
</dbReference>
<feature type="transmembrane region" description="Helical" evidence="7">
    <location>
        <begin position="93"/>
        <end position="114"/>
    </location>
</feature>
<dbReference type="PANTHER" id="PTHR43663:SF1">
    <property type="entry name" value="CHROMATE TRANSPORTER"/>
    <property type="match status" value="1"/>
</dbReference>
<dbReference type="InterPro" id="IPR052518">
    <property type="entry name" value="CHR_Transporter"/>
</dbReference>
<dbReference type="AlphaFoldDB" id="A0A1J5SF21"/>
<dbReference type="GO" id="GO:0015109">
    <property type="term" value="F:chromate transmembrane transporter activity"/>
    <property type="evidence" value="ECO:0007669"/>
    <property type="project" value="InterPro"/>
</dbReference>
<comment type="caution">
    <text evidence="8">The sequence shown here is derived from an EMBL/GenBank/DDBJ whole genome shotgun (WGS) entry which is preliminary data.</text>
</comment>
<reference evidence="8" key="1">
    <citation type="submission" date="2016-10" db="EMBL/GenBank/DDBJ databases">
        <title>Sequence of Gallionella enrichment culture.</title>
        <authorList>
            <person name="Poehlein A."/>
            <person name="Muehling M."/>
            <person name="Daniel R."/>
        </authorList>
    </citation>
    <scope>NUCLEOTIDE SEQUENCE</scope>
</reference>
<evidence type="ECO:0000256" key="5">
    <source>
        <dbReference type="ARBA" id="ARBA00022989"/>
    </source>
</evidence>
<feature type="transmembrane region" description="Helical" evidence="7">
    <location>
        <begin position="126"/>
        <end position="143"/>
    </location>
</feature>
<keyword evidence="6 7" id="KW-0472">Membrane</keyword>
<keyword evidence="3" id="KW-1003">Cell membrane</keyword>
<comment type="subcellular location">
    <subcellularLocation>
        <location evidence="1">Cell membrane</location>
        <topology evidence="1">Multi-pass membrane protein</topology>
    </subcellularLocation>
</comment>
<dbReference type="EMBL" id="MLJW01000073">
    <property type="protein sequence ID" value="OIR02640.1"/>
    <property type="molecule type" value="Genomic_DNA"/>
</dbReference>
<protein>
    <submittedName>
        <fullName evidence="8">Chromate transport protein</fullName>
    </submittedName>
</protein>